<name>A0A835IFV5_9MAGN</name>
<accession>A0A835IFV5</accession>
<evidence type="ECO:0000313" key="3">
    <source>
        <dbReference type="Proteomes" id="UP000631114"/>
    </source>
</evidence>
<dbReference type="Proteomes" id="UP000631114">
    <property type="component" value="Unassembled WGS sequence"/>
</dbReference>
<dbReference type="EMBL" id="JADFTS010000003">
    <property type="protein sequence ID" value="KAF9615657.1"/>
    <property type="molecule type" value="Genomic_DNA"/>
</dbReference>
<dbReference type="InterPro" id="IPR001810">
    <property type="entry name" value="F-box_dom"/>
</dbReference>
<dbReference type="Pfam" id="PF08268">
    <property type="entry name" value="FBA_3"/>
    <property type="match status" value="1"/>
</dbReference>
<dbReference type="Gene3D" id="1.20.1280.50">
    <property type="match status" value="1"/>
</dbReference>
<keyword evidence="3" id="KW-1185">Reference proteome</keyword>
<dbReference type="AlphaFoldDB" id="A0A835IFV5"/>
<dbReference type="PANTHER" id="PTHR31111:SF136">
    <property type="entry name" value="F-BOX ASSOCIATED DOMAIN-CONTAINING PROTEIN"/>
    <property type="match status" value="1"/>
</dbReference>
<proteinExistence type="predicted"/>
<dbReference type="SMART" id="SM00256">
    <property type="entry name" value="FBOX"/>
    <property type="match status" value="1"/>
</dbReference>
<dbReference type="PANTHER" id="PTHR31111">
    <property type="entry name" value="BNAA05G37150D PROTEIN-RELATED"/>
    <property type="match status" value="1"/>
</dbReference>
<dbReference type="PROSITE" id="PS50181">
    <property type="entry name" value="FBOX"/>
    <property type="match status" value="1"/>
</dbReference>
<organism evidence="2 3">
    <name type="scientific">Coptis chinensis</name>
    <dbReference type="NCBI Taxonomy" id="261450"/>
    <lineage>
        <taxon>Eukaryota</taxon>
        <taxon>Viridiplantae</taxon>
        <taxon>Streptophyta</taxon>
        <taxon>Embryophyta</taxon>
        <taxon>Tracheophyta</taxon>
        <taxon>Spermatophyta</taxon>
        <taxon>Magnoliopsida</taxon>
        <taxon>Ranunculales</taxon>
        <taxon>Ranunculaceae</taxon>
        <taxon>Coptidoideae</taxon>
        <taxon>Coptis</taxon>
    </lineage>
</organism>
<dbReference type="InterPro" id="IPR017451">
    <property type="entry name" value="F-box-assoc_interact_dom"/>
</dbReference>
<dbReference type="SUPFAM" id="SSF81383">
    <property type="entry name" value="F-box domain"/>
    <property type="match status" value="1"/>
</dbReference>
<sequence>MNIPRYHNHPRNQIPLSLITNLKRHQEEAIGGVSIPELKRLRRQLEQYAELNDLPVEILFEILSRLPLKYLLQAAKYTCKLWNNITKDSLFPELHVARTLQNPGHLYSFTGYHNLFFADKPHSDAIVGMKLCGDLGGDNYTDIQSSAGLICYRALHEKSIYICNPITWDRVKIPSENVGREVDFGFGYAHLSKKYNYFQVSHGLQPNPRLSAAILTLRFPISNSPFYSDGALYWVASTVFCMDEIEYQVVSPDLETERFRAMRILPIGTSRNFKGCLVDVAFVFISGMRNEVWTLMDVAKDTWVQKCYSETHSAICLPCGKNADASGNSPKLVIAHVGSLVSPSKIVAAAMKQPFYIKLVIMSLFVYCDT</sequence>
<reference evidence="2 3" key="1">
    <citation type="submission" date="2020-10" db="EMBL/GenBank/DDBJ databases">
        <title>The Coptis chinensis genome and diversification of protoberbering-type alkaloids.</title>
        <authorList>
            <person name="Wang B."/>
            <person name="Shu S."/>
            <person name="Song C."/>
            <person name="Liu Y."/>
        </authorList>
    </citation>
    <scope>NUCLEOTIDE SEQUENCE [LARGE SCALE GENOMIC DNA]</scope>
    <source>
        <strain evidence="2">HL-2020</strain>
        <tissue evidence="2">Leaf</tissue>
    </source>
</reference>
<protein>
    <recommendedName>
        <fullName evidence="1">F-box domain-containing protein</fullName>
    </recommendedName>
</protein>
<evidence type="ECO:0000313" key="2">
    <source>
        <dbReference type="EMBL" id="KAF9615657.1"/>
    </source>
</evidence>
<dbReference type="InterPro" id="IPR036047">
    <property type="entry name" value="F-box-like_dom_sf"/>
</dbReference>
<dbReference type="OrthoDB" id="1845276at2759"/>
<dbReference type="Pfam" id="PF12937">
    <property type="entry name" value="F-box-like"/>
    <property type="match status" value="1"/>
</dbReference>
<dbReference type="NCBIfam" id="TIGR01640">
    <property type="entry name" value="F_box_assoc_1"/>
    <property type="match status" value="1"/>
</dbReference>
<comment type="caution">
    <text evidence="2">The sequence shown here is derived from an EMBL/GenBank/DDBJ whole genome shotgun (WGS) entry which is preliminary data.</text>
</comment>
<feature type="domain" description="F-box" evidence="1">
    <location>
        <begin position="48"/>
        <end position="94"/>
    </location>
</feature>
<dbReference type="InterPro" id="IPR013187">
    <property type="entry name" value="F-box-assoc_dom_typ3"/>
</dbReference>
<evidence type="ECO:0000259" key="1">
    <source>
        <dbReference type="PROSITE" id="PS50181"/>
    </source>
</evidence>
<gene>
    <name evidence="2" type="ORF">IFM89_025607</name>
</gene>